<evidence type="ECO:0000256" key="4">
    <source>
        <dbReference type="ARBA" id="ARBA00023289"/>
    </source>
</evidence>
<keyword evidence="3" id="KW-0479">Metal-binding</keyword>
<feature type="domain" description="HMA" evidence="8">
    <location>
        <begin position="48"/>
        <end position="112"/>
    </location>
</feature>
<comment type="subcellular location">
    <subcellularLocation>
        <location evidence="1">Membrane</location>
        <topology evidence="1">Peripheral membrane protein</topology>
    </subcellularLocation>
</comment>
<evidence type="ECO:0000259" key="8">
    <source>
        <dbReference type="PROSITE" id="PS50846"/>
    </source>
</evidence>
<evidence type="ECO:0000313" key="10">
    <source>
        <dbReference type="Proteomes" id="UP001318860"/>
    </source>
</evidence>
<dbReference type="EMBL" id="JABTTQ020002306">
    <property type="protein sequence ID" value="KAK6124760.1"/>
    <property type="molecule type" value="Genomic_DNA"/>
</dbReference>
<dbReference type="PROSITE" id="PS50846">
    <property type="entry name" value="HMA_2"/>
    <property type="match status" value="2"/>
</dbReference>
<feature type="signal peptide" evidence="7">
    <location>
        <begin position="1"/>
        <end position="21"/>
    </location>
</feature>
<dbReference type="SUPFAM" id="SSF55008">
    <property type="entry name" value="HMA, heavy metal-associated domain"/>
    <property type="match status" value="2"/>
</dbReference>
<keyword evidence="4" id="KW-0449">Lipoprotein</keyword>
<dbReference type="Gene3D" id="3.30.70.100">
    <property type="match status" value="2"/>
</dbReference>
<evidence type="ECO:0000256" key="6">
    <source>
        <dbReference type="SAM" id="MobiDB-lite"/>
    </source>
</evidence>
<comment type="caution">
    <text evidence="9">The sequence shown here is derived from an EMBL/GenBank/DDBJ whole genome shotgun (WGS) entry which is preliminary data.</text>
</comment>
<dbReference type="Proteomes" id="UP001318860">
    <property type="component" value="Unassembled WGS sequence"/>
</dbReference>
<evidence type="ECO:0000256" key="3">
    <source>
        <dbReference type="ARBA" id="ARBA00022723"/>
    </source>
</evidence>
<evidence type="ECO:0000313" key="9">
    <source>
        <dbReference type="EMBL" id="KAK6124760.1"/>
    </source>
</evidence>
<keyword evidence="10" id="KW-1185">Reference proteome</keyword>
<evidence type="ECO:0000256" key="1">
    <source>
        <dbReference type="ARBA" id="ARBA00004170"/>
    </source>
</evidence>
<dbReference type="InterPro" id="IPR044577">
    <property type="entry name" value="HIPP4/7/8/17/18/19"/>
</dbReference>
<sequence length="247" mass="27477">MDGDNALIFIRVALLLGFVPGRGPMPDCSFLIYAVYSDLNGPAGTDLKFEIVLKVDMHCEACARKVARALKGFEGVEEVTADYKASKVVVKGKAADPVKVCQRIQRKSGKKVEIVSPLPKPPPENKQPEIKEEPKQDKKEEARLITRDPKPPAVVTIVLEVRMHCEACAQVLQKRIGKVKGVESVTTDFANDRVTVKGVLDPDKLVNDVYKKTDIKKFEYCPPKYYLEHAYAPQMFSDENPNACSVM</sequence>
<gene>
    <name evidence="9" type="ORF">DH2020_041494</name>
</gene>
<accession>A0ABR0UQ01</accession>
<dbReference type="InterPro" id="IPR036163">
    <property type="entry name" value="HMA_dom_sf"/>
</dbReference>
<protein>
    <recommendedName>
        <fullName evidence="8">HMA domain-containing protein</fullName>
    </recommendedName>
</protein>
<reference evidence="9 10" key="1">
    <citation type="journal article" date="2021" name="Comput. Struct. Biotechnol. J.">
        <title>De novo genome assembly of the potent medicinal plant Rehmannia glutinosa using nanopore technology.</title>
        <authorList>
            <person name="Ma L."/>
            <person name="Dong C."/>
            <person name="Song C."/>
            <person name="Wang X."/>
            <person name="Zheng X."/>
            <person name="Niu Y."/>
            <person name="Chen S."/>
            <person name="Feng W."/>
        </authorList>
    </citation>
    <scope>NUCLEOTIDE SEQUENCE [LARGE SCALE GENOMIC DNA]</scope>
    <source>
        <strain evidence="9">DH-2019</strain>
    </source>
</reference>
<dbReference type="PANTHER" id="PTHR46195">
    <property type="entry name" value="HEAVY METAL-ASSOCIATED ISOPRENYLATED PLANT PROTEIN 7"/>
    <property type="match status" value="1"/>
</dbReference>
<evidence type="ECO:0000256" key="2">
    <source>
        <dbReference type="ARBA" id="ARBA00022481"/>
    </source>
</evidence>
<feature type="chain" id="PRO_5047048428" description="HMA domain-containing protein" evidence="7">
    <location>
        <begin position="22"/>
        <end position="247"/>
    </location>
</feature>
<keyword evidence="7" id="KW-0732">Signal</keyword>
<dbReference type="Pfam" id="PF00403">
    <property type="entry name" value="HMA"/>
    <property type="match status" value="2"/>
</dbReference>
<keyword evidence="2" id="KW-0488">Methylation</keyword>
<feature type="compositionally biased region" description="Basic and acidic residues" evidence="6">
    <location>
        <begin position="126"/>
        <end position="141"/>
    </location>
</feature>
<dbReference type="CDD" id="cd00371">
    <property type="entry name" value="HMA"/>
    <property type="match status" value="2"/>
</dbReference>
<feature type="domain" description="HMA" evidence="8">
    <location>
        <begin position="154"/>
        <end position="221"/>
    </location>
</feature>
<dbReference type="PANTHER" id="PTHR46195:SF10">
    <property type="entry name" value="HEAVY METAL-ASSOCIATED DOMAIN CONTAINING PROTEIN, EXPRESSED"/>
    <property type="match status" value="1"/>
</dbReference>
<dbReference type="InterPro" id="IPR006121">
    <property type="entry name" value="HMA_dom"/>
</dbReference>
<feature type="region of interest" description="Disordered" evidence="6">
    <location>
        <begin position="110"/>
        <end position="141"/>
    </location>
</feature>
<organism evidence="9 10">
    <name type="scientific">Rehmannia glutinosa</name>
    <name type="common">Chinese foxglove</name>
    <dbReference type="NCBI Taxonomy" id="99300"/>
    <lineage>
        <taxon>Eukaryota</taxon>
        <taxon>Viridiplantae</taxon>
        <taxon>Streptophyta</taxon>
        <taxon>Embryophyta</taxon>
        <taxon>Tracheophyta</taxon>
        <taxon>Spermatophyta</taxon>
        <taxon>Magnoliopsida</taxon>
        <taxon>eudicotyledons</taxon>
        <taxon>Gunneridae</taxon>
        <taxon>Pentapetalae</taxon>
        <taxon>asterids</taxon>
        <taxon>lamiids</taxon>
        <taxon>Lamiales</taxon>
        <taxon>Orobanchaceae</taxon>
        <taxon>Rehmannieae</taxon>
        <taxon>Rehmannia</taxon>
    </lineage>
</organism>
<proteinExistence type="inferred from homology"/>
<comment type="similarity">
    <text evidence="5">Belongs to the HIPP family.</text>
</comment>
<name>A0ABR0UQ01_REHGL</name>
<evidence type="ECO:0000256" key="7">
    <source>
        <dbReference type="SAM" id="SignalP"/>
    </source>
</evidence>
<keyword evidence="4" id="KW-0636">Prenylation</keyword>
<evidence type="ECO:0000256" key="5">
    <source>
        <dbReference type="ARBA" id="ARBA00024045"/>
    </source>
</evidence>